<accession>A0A955RI19</accession>
<keyword evidence="3" id="KW-0694">RNA-binding</keyword>
<evidence type="ECO:0000256" key="1">
    <source>
        <dbReference type="ARBA" id="ARBA00008945"/>
    </source>
</evidence>
<evidence type="ECO:0000256" key="2">
    <source>
        <dbReference type="ARBA" id="ARBA00022730"/>
    </source>
</evidence>
<name>A0A955RI19_9BACT</name>
<evidence type="ECO:0000259" key="8">
    <source>
        <dbReference type="Pfam" id="PF03719"/>
    </source>
</evidence>
<evidence type="ECO:0000256" key="3">
    <source>
        <dbReference type="ARBA" id="ARBA00022884"/>
    </source>
</evidence>
<dbReference type="EMBL" id="JAGQLG010000062">
    <property type="protein sequence ID" value="MCA9382109.1"/>
    <property type="molecule type" value="Genomic_DNA"/>
</dbReference>
<dbReference type="Proteomes" id="UP000782843">
    <property type="component" value="Unassembled WGS sequence"/>
</dbReference>
<evidence type="ECO:0000313" key="10">
    <source>
        <dbReference type="Proteomes" id="UP000782843"/>
    </source>
</evidence>
<evidence type="ECO:0000256" key="7">
    <source>
        <dbReference type="ARBA" id="ARBA00035519"/>
    </source>
</evidence>
<dbReference type="SUPFAM" id="SSF54211">
    <property type="entry name" value="Ribosomal protein S5 domain 2-like"/>
    <property type="match status" value="1"/>
</dbReference>
<keyword evidence="4 9" id="KW-0689">Ribosomal protein</keyword>
<dbReference type="Gene3D" id="3.30.230.10">
    <property type="match status" value="1"/>
</dbReference>
<dbReference type="AlphaFoldDB" id="A0A955RI19"/>
<feature type="non-terminal residue" evidence="9">
    <location>
        <position position="1"/>
    </location>
</feature>
<dbReference type="InterPro" id="IPR014721">
    <property type="entry name" value="Ribsml_uS5_D2-typ_fold_subgr"/>
</dbReference>
<evidence type="ECO:0000313" key="9">
    <source>
        <dbReference type="EMBL" id="MCA9382109.1"/>
    </source>
</evidence>
<keyword evidence="5" id="KW-0687">Ribonucleoprotein</keyword>
<sequence length="88" mass="9458">KKAKKSIVFVNLKDDTIPHEITHKYKAAKVFLKPAAPGTGVIAGSSVRAVLELAGVKDILSKVMGTNNKVTNVYCTIEALQNLKPGRL</sequence>
<proteinExistence type="inferred from homology"/>
<comment type="caution">
    <text evidence="9">The sequence shown here is derived from an EMBL/GenBank/DDBJ whole genome shotgun (WGS) entry which is preliminary data.</text>
</comment>
<dbReference type="InterPro" id="IPR020568">
    <property type="entry name" value="Ribosomal_Su5_D2-typ_SF"/>
</dbReference>
<keyword evidence="2" id="KW-0699">rRNA-binding</keyword>
<dbReference type="PANTHER" id="PTHR48432:SF1">
    <property type="entry name" value="S5 DRBM DOMAIN-CONTAINING PROTEIN"/>
    <property type="match status" value="1"/>
</dbReference>
<dbReference type="GO" id="GO:0006412">
    <property type="term" value="P:translation"/>
    <property type="evidence" value="ECO:0007669"/>
    <property type="project" value="InterPro"/>
</dbReference>
<comment type="similarity">
    <text evidence="1">Belongs to the universal ribosomal protein uS5 family.</text>
</comment>
<dbReference type="Pfam" id="PF03719">
    <property type="entry name" value="Ribosomal_S5_C"/>
    <property type="match status" value="1"/>
</dbReference>
<evidence type="ECO:0000256" key="6">
    <source>
        <dbReference type="ARBA" id="ARBA00035255"/>
    </source>
</evidence>
<reference evidence="9" key="2">
    <citation type="journal article" date="2021" name="Microbiome">
        <title>Successional dynamics and alternative stable states in a saline activated sludge microbial community over 9 years.</title>
        <authorList>
            <person name="Wang Y."/>
            <person name="Ye J."/>
            <person name="Ju F."/>
            <person name="Liu L."/>
            <person name="Boyd J.A."/>
            <person name="Deng Y."/>
            <person name="Parks D.H."/>
            <person name="Jiang X."/>
            <person name="Yin X."/>
            <person name="Woodcroft B.J."/>
            <person name="Tyson G.W."/>
            <person name="Hugenholtz P."/>
            <person name="Polz M.F."/>
            <person name="Zhang T."/>
        </authorList>
    </citation>
    <scope>NUCLEOTIDE SEQUENCE</scope>
    <source>
        <strain evidence="9">HKST-UBA10</strain>
    </source>
</reference>
<dbReference type="PANTHER" id="PTHR48432">
    <property type="entry name" value="S5 DRBM DOMAIN-CONTAINING PROTEIN"/>
    <property type="match status" value="1"/>
</dbReference>
<dbReference type="GO" id="GO:0003735">
    <property type="term" value="F:structural constituent of ribosome"/>
    <property type="evidence" value="ECO:0007669"/>
    <property type="project" value="InterPro"/>
</dbReference>
<evidence type="ECO:0000256" key="5">
    <source>
        <dbReference type="ARBA" id="ARBA00023274"/>
    </source>
</evidence>
<evidence type="ECO:0000256" key="4">
    <source>
        <dbReference type="ARBA" id="ARBA00022980"/>
    </source>
</evidence>
<dbReference type="FunFam" id="3.30.230.10:FF:000002">
    <property type="entry name" value="30S ribosomal protein S5"/>
    <property type="match status" value="1"/>
</dbReference>
<feature type="domain" description="Small ribosomal subunit protein uS5 C-terminal" evidence="8">
    <location>
        <begin position="23"/>
        <end position="84"/>
    </location>
</feature>
<dbReference type="GO" id="GO:1990904">
    <property type="term" value="C:ribonucleoprotein complex"/>
    <property type="evidence" value="ECO:0007669"/>
    <property type="project" value="UniProtKB-KW"/>
</dbReference>
<protein>
    <recommendedName>
        <fullName evidence="6">Small ribosomal subunit protein uS5</fullName>
    </recommendedName>
    <alternativeName>
        <fullName evidence="7">30S ribosomal protein S5</fullName>
    </alternativeName>
</protein>
<dbReference type="GO" id="GO:0019843">
    <property type="term" value="F:rRNA binding"/>
    <property type="evidence" value="ECO:0007669"/>
    <property type="project" value="UniProtKB-KW"/>
</dbReference>
<dbReference type="InterPro" id="IPR000851">
    <property type="entry name" value="Ribosomal_uS5"/>
</dbReference>
<reference evidence="9" key="1">
    <citation type="submission" date="2020-04" db="EMBL/GenBank/DDBJ databases">
        <authorList>
            <person name="Zhang T."/>
        </authorList>
    </citation>
    <scope>NUCLEOTIDE SEQUENCE</scope>
    <source>
        <strain evidence="9">HKST-UBA10</strain>
    </source>
</reference>
<dbReference type="GO" id="GO:0005737">
    <property type="term" value="C:cytoplasm"/>
    <property type="evidence" value="ECO:0007669"/>
    <property type="project" value="UniProtKB-ARBA"/>
</dbReference>
<organism evidence="9 10">
    <name type="scientific">Candidatus Dojkabacteria bacterium</name>
    <dbReference type="NCBI Taxonomy" id="2099670"/>
    <lineage>
        <taxon>Bacteria</taxon>
        <taxon>Candidatus Dojkabacteria</taxon>
    </lineage>
</organism>
<dbReference type="InterPro" id="IPR005324">
    <property type="entry name" value="Ribosomal_uS5_C"/>
</dbReference>
<dbReference type="GO" id="GO:0005840">
    <property type="term" value="C:ribosome"/>
    <property type="evidence" value="ECO:0007669"/>
    <property type="project" value="UniProtKB-KW"/>
</dbReference>
<gene>
    <name evidence="9" type="primary">rpsE</name>
    <name evidence="9" type="ORF">KC660_01735</name>
</gene>